<proteinExistence type="predicted"/>
<protein>
    <submittedName>
        <fullName evidence="2">Uncharacterized protein</fullName>
    </submittedName>
</protein>
<sequence length="131" mass="14451">MFDQKVVVVLKVQETSRAIENSRRRIHGAAFHVKTTGRDLDEMKNMIWLAMEDNISRRIESGISTVDGKHLTPDSSFPQAFWLMLALPALLLPVIGPFALDSSKTSSLCAEGSGFCSPSRVPVAYRESPST</sequence>
<keyword evidence="3" id="KW-1185">Reference proteome</keyword>
<keyword evidence="1" id="KW-1133">Transmembrane helix</keyword>
<organism evidence="2 3">
    <name type="scientific">Allacma fusca</name>
    <dbReference type="NCBI Taxonomy" id="39272"/>
    <lineage>
        <taxon>Eukaryota</taxon>
        <taxon>Metazoa</taxon>
        <taxon>Ecdysozoa</taxon>
        <taxon>Arthropoda</taxon>
        <taxon>Hexapoda</taxon>
        <taxon>Collembola</taxon>
        <taxon>Symphypleona</taxon>
        <taxon>Sminthuridae</taxon>
        <taxon>Allacma</taxon>
    </lineage>
</organism>
<name>A0A8J2P155_9HEXA</name>
<dbReference type="Proteomes" id="UP000708208">
    <property type="component" value="Unassembled WGS sequence"/>
</dbReference>
<evidence type="ECO:0000256" key="1">
    <source>
        <dbReference type="SAM" id="Phobius"/>
    </source>
</evidence>
<reference evidence="2" key="1">
    <citation type="submission" date="2021-06" db="EMBL/GenBank/DDBJ databases">
        <authorList>
            <person name="Hodson N. C."/>
            <person name="Mongue J. A."/>
            <person name="Jaron S. K."/>
        </authorList>
    </citation>
    <scope>NUCLEOTIDE SEQUENCE</scope>
</reference>
<keyword evidence="1" id="KW-0472">Membrane</keyword>
<feature type="transmembrane region" description="Helical" evidence="1">
    <location>
        <begin position="80"/>
        <end position="100"/>
    </location>
</feature>
<dbReference type="EMBL" id="CAJVCH010157353">
    <property type="protein sequence ID" value="CAG7728030.1"/>
    <property type="molecule type" value="Genomic_DNA"/>
</dbReference>
<evidence type="ECO:0000313" key="3">
    <source>
        <dbReference type="Proteomes" id="UP000708208"/>
    </source>
</evidence>
<comment type="caution">
    <text evidence="2">The sequence shown here is derived from an EMBL/GenBank/DDBJ whole genome shotgun (WGS) entry which is preliminary data.</text>
</comment>
<dbReference type="AlphaFoldDB" id="A0A8J2P155"/>
<accession>A0A8J2P155</accession>
<keyword evidence="1" id="KW-0812">Transmembrane</keyword>
<evidence type="ECO:0000313" key="2">
    <source>
        <dbReference type="EMBL" id="CAG7728030.1"/>
    </source>
</evidence>
<gene>
    <name evidence="2" type="ORF">AFUS01_LOCUS16841</name>
</gene>